<evidence type="ECO:0000256" key="1">
    <source>
        <dbReference type="SAM" id="MobiDB-lite"/>
    </source>
</evidence>
<proteinExistence type="predicted"/>
<feature type="region of interest" description="Disordered" evidence="1">
    <location>
        <begin position="1"/>
        <end position="55"/>
    </location>
</feature>
<dbReference type="AlphaFoldDB" id="A0A8S2FAY0"/>
<feature type="non-terminal residue" evidence="2">
    <location>
        <position position="1"/>
    </location>
</feature>
<dbReference type="Proteomes" id="UP000677228">
    <property type="component" value="Unassembled WGS sequence"/>
</dbReference>
<comment type="caution">
    <text evidence="2">The sequence shown here is derived from an EMBL/GenBank/DDBJ whole genome shotgun (WGS) entry which is preliminary data.</text>
</comment>
<dbReference type="EMBL" id="CAJNOK010026690">
    <property type="protein sequence ID" value="CAF1407153.1"/>
    <property type="molecule type" value="Genomic_DNA"/>
</dbReference>
<protein>
    <submittedName>
        <fullName evidence="2">Uncharacterized protein</fullName>
    </submittedName>
</protein>
<reference evidence="2" key="1">
    <citation type="submission" date="2021-02" db="EMBL/GenBank/DDBJ databases">
        <authorList>
            <person name="Nowell W R."/>
        </authorList>
    </citation>
    <scope>NUCLEOTIDE SEQUENCE</scope>
</reference>
<dbReference type="EMBL" id="CAJOBA010048430">
    <property type="protein sequence ID" value="CAF4212376.1"/>
    <property type="molecule type" value="Genomic_DNA"/>
</dbReference>
<sequence length="55" mass="6180">QTNVSIRSKQNSTRRTATLSAPITTPEILTTSRKRKSTEKMKEYKAGGKKLKLTD</sequence>
<accession>A0A8S2FAY0</accession>
<organism evidence="2 4">
    <name type="scientific">Didymodactylos carnosus</name>
    <dbReference type="NCBI Taxonomy" id="1234261"/>
    <lineage>
        <taxon>Eukaryota</taxon>
        <taxon>Metazoa</taxon>
        <taxon>Spiralia</taxon>
        <taxon>Gnathifera</taxon>
        <taxon>Rotifera</taxon>
        <taxon>Eurotatoria</taxon>
        <taxon>Bdelloidea</taxon>
        <taxon>Philodinida</taxon>
        <taxon>Philodinidae</taxon>
        <taxon>Didymodactylos</taxon>
    </lineage>
</organism>
<feature type="compositionally biased region" description="Basic and acidic residues" evidence="1">
    <location>
        <begin position="38"/>
        <end position="55"/>
    </location>
</feature>
<gene>
    <name evidence="2" type="ORF">OVA965_LOCUS33238</name>
    <name evidence="3" type="ORF">TMI583_LOCUS34120</name>
</gene>
<evidence type="ECO:0000313" key="2">
    <source>
        <dbReference type="EMBL" id="CAF1407153.1"/>
    </source>
</evidence>
<evidence type="ECO:0000313" key="4">
    <source>
        <dbReference type="Proteomes" id="UP000677228"/>
    </source>
</evidence>
<name>A0A8S2FAY0_9BILA</name>
<feature type="compositionally biased region" description="Polar residues" evidence="1">
    <location>
        <begin position="1"/>
        <end position="31"/>
    </location>
</feature>
<evidence type="ECO:0000313" key="3">
    <source>
        <dbReference type="EMBL" id="CAF4212376.1"/>
    </source>
</evidence>
<dbReference type="Proteomes" id="UP000682733">
    <property type="component" value="Unassembled WGS sequence"/>
</dbReference>